<dbReference type="Gene3D" id="1.20.1280.50">
    <property type="match status" value="1"/>
</dbReference>
<reference evidence="2 3" key="1">
    <citation type="submission" date="2024-04" db="EMBL/GenBank/DDBJ databases">
        <title>Genome assembly C_amara_ONT_v2.</title>
        <authorList>
            <person name="Yant L."/>
            <person name="Moore C."/>
            <person name="Slenker M."/>
        </authorList>
    </citation>
    <scope>NUCLEOTIDE SEQUENCE [LARGE SCALE GENOMIC DNA]</scope>
    <source>
        <tissue evidence="2">Leaf</tissue>
    </source>
</reference>
<evidence type="ECO:0000313" key="3">
    <source>
        <dbReference type="Proteomes" id="UP001558713"/>
    </source>
</evidence>
<dbReference type="InterPro" id="IPR017451">
    <property type="entry name" value="F-box-assoc_interact_dom"/>
</dbReference>
<dbReference type="InterPro" id="IPR011043">
    <property type="entry name" value="Gal_Oxase/kelch_b-propeller"/>
</dbReference>
<proteinExistence type="predicted"/>
<evidence type="ECO:0000259" key="1">
    <source>
        <dbReference type="PROSITE" id="PS50181"/>
    </source>
</evidence>
<dbReference type="PANTHER" id="PTHR31672:SF13">
    <property type="entry name" value="F-BOX PROTEIN CPR30-LIKE"/>
    <property type="match status" value="1"/>
</dbReference>
<dbReference type="SUPFAM" id="SSF50965">
    <property type="entry name" value="Galactose oxidase, central domain"/>
    <property type="match status" value="1"/>
</dbReference>
<sequence length="377" mass="43687">MKISDLPSVLIEEIFARVPLKSLRAVRNTCKSWNILSKSESFIKMYTSKAATSTREEEKTMMMIAMIGFNLYLLKVVVGDPDPFIVMFKSKPSFLSRKFRISHVYNCEGLLLCILEDDDTKVVVWNPHYGQTRWIKTRYPHRSKGYTKYSLGYKNNESSRSFKLLRFLDLEFLGCEIYDLDSGLWTTVDVNPQWCLRDYHGSFGISLKGNTYWCVAERNIYNAVDHIIYFDFTRERFGPLLPLPSTISDYNTSVTLSCVREEKLAVLFQQSSTIPTMEIWITTKINAEMVSWSKFLTIDYGPDYIDGGFFIDEDKKVAMGFNEDSPNLFSIIGKDGYLENFYLKVPRVEYNRPDVFSYVPSLIQIKTPAQGKKKRQS</sequence>
<name>A0ABD1ANQ4_CARAN</name>
<gene>
    <name evidence="2" type="ORF">V5N11_004577</name>
</gene>
<dbReference type="AlphaFoldDB" id="A0ABD1ANQ4"/>
<dbReference type="EMBL" id="JBANAX010000451">
    <property type="protein sequence ID" value="KAL1208391.1"/>
    <property type="molecule type" value="Genomic_DNA"/>
</dbReference>
<dbReference type="SUPFAM" id="SSF81383">
    <property type="entry name" value="F-box domain"/>
    <property type="match status" value="1"/>
</dbReference>
<dbReference type="InterPro" id="IPR001810">
    <property type="entry name" value="F-box_dom"/>
</dbReference>
<evidence type="ECO:0000313" key="2">
    <source>
        <dbReference type="EMBL" id="KAL1208391.1"/>
    </source>
</evidence>
<dbReference type="InterPro" id="IPR036047">
    <property type="entry name" value="F-box-like_dom_sf"/>
</dbReference>
<accession>A0ABD1ANQ4</accession>
<dbReference type="CDD" id="cd22157">
    <property type="entry name" value="F-box_AtFBW1-like"/>
    <property type="match status" value="1"/>
</dbReference>
<feature type="domain" description="F-box" evidence="1">
    <location>
        <begin position="1"/>
        <end position="45"/>
    </location>
</feature>
<dbReference type="InterPro" id="IPR006527">
    <property type="entry name" value="F-box-assoc_dom_typ1"/>
</dbReference>
<protein>
    <submittedName>
        <fullName evidence="2">F-box protein</fullName>
    </submittedName>
</protein>
<dbReference type="Pfam" id="PF07734">
    <property type="entry name" value="FBA_1"/>
    <property type="match status" value="1"/>
</dbReference>
<dbReference type="PROSITE" id="PS50181">
    <property type="entry name" value="FBOX"/>
    <property type="match status" value="1"/>
</dbReference>
<dbReference type="Proteomes" id="UP001558713">
    <property type="component" value="Unassembled WGS sequence"/>
</dbReference>
<dbReference type="NCBIfam" id="TIGR01640">
    <property type="entry name" value="F_box_assoc_1"/>
    <property type="match status" value="1"/>
</dbReference>
<dbReference type="InterPro" id="IPR050796">
    <property type="entry name" value="SCF_F-box_component"/>
</dbReference>
<keyword evidence="3" id="KW-1185">Reference proteome</keyword>
<dbReference type="SMART" id="SM00256">
    <property type="entry name" value="FBOX"/>
    <property type="match status" value="1"/>
</dbReference>
<comment type="caution">
    <text evidence="2">The sequence shown here is derived from an EMBL/GenBank/DDBJ whole genome shotgun (WGS) entry which is preliminary data.</text>
</comment>
<organism evidence="2 3">
    <name type="scientific">Cardamine amara subsp. amara</name>
    <dbReference type="NCBI Taxonomy" id="228776"/>
    <lineage>
        <taxon>Eukaryota</taxon>
        <taxon>Viridiplantae</taxon>
        <taxon>Streptophyta</taxon>
        <taxon>Embryophyta</taxon>
        <taxon>Tracheophyta</taxon>
        <taxon>Spermatophyta</taxon>
        <taxon>Magnoliopsida</taxon>
        <taxon>eudicotyledons</taxon>
        <taxon>Gunneridae</taxon>
        <taxon>Pentapetalae</taxon>
        <taxon>rosids</taxon>
        <taxon>malvids</taxon>
        <taxon>Brassicales</taxon>
        <taxon>Brassicaceae</taxon>
        <taxon>Cardamineae</taxon>
        <taxon>Cardamine</taxon>
    </lineage>
</organism>
<dbReference type="PANTHER" id="PTHR31672">
    <property type="entry name" value="BNACNNG10540D PROTEIN"/>
    <property type="match status" value="1"/>
</dbReference>
<dbReference type="Pfam" id="PF00646">
    <property type="entry name" value="F-box"/>
    <property type="match status" value="1"/>
</dbReference>